<evidence type="ECO:0000313" key="1">
    <source>
        <dbReference type="EMBL" id="KAF7835035.1"/>
    </source>
</evidence>
<dbReference type="Proteomes" id="UP000634136">
    <property type="component" value="Unassembled WGS sequence"/>
</dbReference>
<keyword evidence="2" id="KW-1185">Reference proteome</keyword>
<organism evidence="1 2">
    <name type="scientific">Senna tora</name>
    <dbReference type="NCBI Taxonomy" id="362788"/>
    <lineage>
        <taxon>Eukaryota</taxon>
        <taxon>Viridiplantae</taxon>
        <taxon>Streptophyta</taxon>
        <taxon>Embryophyta</taxon>
        <taxon>Tracheophyta</taxon>
        <taxon>Spermatophyta</taxon>
        <taxon>Magnoliopsida</taxon>
        <taxon>eudicotyledons</taxon>
        <taxon>Gunneridae</taxon>
        <taxon>Pentapetalae</taxon>
        <taxon>rosids</taxon>
        <taxon>fabids</taxon>
        <taxon>Fabales</taxon>
        <taxon>Fabaceae</taxon>
        <taxon>Caesalpinioideae</taxon>
        <taxon>Cassia clade</taxon>
        <taxon>Senna</taxon>
    </lineage>
</organism>
<dbReference type="AlphaFoldDB" id="A0A835CAM4"/>
<gene>
    <name evidence="1" type="ORF">G2W53_009894</name>
</gene>
<reference evidence="1" key="1">
    <citation type="submission" date="2020-09" db="EMBL/GenBank/DDBJ databases">
        <title>Genome-Enabled Discovery of Anthraquinone Biosynthesis in Senna tora.</title>
        <authorList>
            <person name="Kang S.-H."/>
            <person name="Pandey R.P."/>
            <person name="Lee C.-M."/>
            <person name="Sim J.-S."/>
            <person name="Jeong J.-T."/>
            <person name="Choi B.-S."/>
            <person name="Jung M."/>
            <person name="Ginzburg D."/>
            <person name="Zhao K."/>
            <person name="Won S.Y."/>
            <person name="Oh T.-J."/>
            <person name="Yu Y."/>
            <person name="Kim N.-H."/>
            <person name="Lee O.R."/>
            <person name="Lee T.-H."/>
            <person name="Bashyal P."/>
            <person name="Kim T.-S."/>
            <person name="Lee W.-H."/>
            <person name="Kawkins C."/>
            <person name="Kim C.-K."/>
            <person name="Kim J.S."/>
            <person name="Ahn B.O."/>
            <person name="Rhee S.Y."/>
            <person name="Sohng J.K."/>
        </authorList>
    </citation>
    <scope>NUCLEOTIDE SEQUENCE</scope>
    <source>
        <tissue evidence="1">Leaf</tissue>
    </source>
</reference>
<protein>
    <submittedName>
        <fullName evidence="1">Uncharacterized protein</fullName>
    </submittedName>
</protein>
<dbReference type="EMBL" id="JAAIUW010000004">
    <property type="protein sequence ID" value="KAF7835035.1"/>
    <property type="molecule type" value="Genomic_DNA"/>
</dbReference>
<proteinExistence type="predicted"/>
<evidence type="ECO:0000313" key="2">
    <source>
        <dbReference type="Proteomes" id="UP000634136"/>
    </source>
</evidence>
<name>A0A835CAM4_9FABA</name>
<comment type="caution">
    <text evidence="1">The sequence shown here is derived from an EMBL/GenBank/DDBJ whole genome shotgun (WGS) entry which is preliminary data.</text>
</comment>
<sequence length="185" mass="20913">MRSRLIGNPSGFNVRIGLVIACGVSNHVKQILKEKTRLNLNIIQEAQVRTCCRTSESNGCVRVVFRNSKGSNARIGLLIAWEEFKKHKFKLVVAQLRTCCCTSESNGCVRVVFGNPKGSNARMGLVIAWEVCQVMSKNILKGERRLNHKRIQEVQVRTCCRTSESNECVRAVLGFRVDVMLEWEM</sequence>
<accession>A0A835CAM4</accession>